<sequence length="245" mass="27874">HTNQIGQEKCLAVVGVRLSELPPVGECLELEDLEPIELAPVTKSNQHVVYEQLEANVAKTGVPRAILGDHGSDLSGGVKRFRQAHPETANLYDISHKAARLLKARLERDDRWSRFCTQVGQTKFQTQQTELAFLVPPNQRSKARYMNLGRLLSWANDTRKTLQSRPAEVLAHCTVERLEEKFGWLREYDDALQEWSEYQSLLEKSVDFIRRNGYSTDASRELSARLMPQVRTDAGQILADELVTF</sequence>
<protein>
    <submittedName>
        <fullName evidence="1">Uncharacterized protein</fullName>
    </submittedName>
</protein>
<accession>X0YGR6</accession>
<dbReference type="EMBL" id="BARS01047066">
    <property type="protein sequence ID" value="GAG35986.1"/>
    <property type="molecule type" value="Genomic_DNA"/>
</dbReference>
<feature type="non-terminal residue" evidence="1">
    <location>
        <position position="245"/>
    </location>
</feature>
<gene>
    <name evidence="1" type="ORF">S01H1_70749</name>
</gene>
<evidence type="ECO:0000313" key="1">
    <source>
        <dbReference type="EMBL" id="GAG35986.1"/>
    </source>
</evidence>
<dbReference type="AlphaFoldDB" id="X0YGR6"/>
<reference evidence="1" key="1">
    <citation type="journal article" date="2014" name="Front. Microbiol.">
        <title>High frequency of phylogenetically diverse reductive dehalogenase-homologous genes in deep subseafloor sedimentary metagenomes.</title>
        <authorList>
            <person name="Kawai M."/>
            <person name="Futagami T."/>
            <person name="Toyoda A."/>
            <person name="Takaki Y."/>
            <person name="Nishi S."/>
            <person name="Hori S."/>
            <person name="Arai W."/>
            <person name="Tsubouchi T."/>
            <person name="Morono Y."/>
            <person name="Uchiyama I."/>
            <person name="Ito T."/>
            <person name="Fujiyama A."/>
            <person name="Inagaki F."/>
            <person name="Takami H."/>
        </authorList>
    </citation>
    <scope>NUCLEOTIDE SEQUENCE</scope>
    <source>
        <strain evidence="1">Expedition CK06-06</strain>
    </source>
</reference>
<name>X0YGR6_9ZZZZ</name>
<proteinExistence type="predicted"/>
<organism evidence="1">
    <name type="scientific">marine sediment metagenome</name>
    <dbReference type="NCBI Taxonomy" id="412755"/>
    <lineage>
        <taxon>unclassified sequences</taxon>
        <taxon>metagenomes</taxon>
        <taxon>ecological metagenomes</taxon>
    </lineage>
</organism>
<feature type="non-terminal residue" evidence="1">
    <location>
        <position position="1"/>
    </location>
</feature>
<comment type="caution">
    <text evidence="1">The sequence shown here is derived from an EMBL/GenBank/DDBJ whole genome shotgun (WGS) entry which is preliminary data.</text>
</comment>